<dbReference type="PANTHER" id="PTHR36151">
    <property type="entry name" value="BLR2777 PROTEIN"/>
    <property type="match status" value="1"/>
</dbReference>
<dbReference type="EMBL" id="CP000384">
    <property type="protein sequence ID" value="ABG06854.1"/>
    <property type="molecule type" value="Genomic_DNA"/>
</dbReference>
<accession>A0A5Q5BF83</accession>
<protein>
    <recommendedName>
        <fullName evidence="1">ER-bound oxygenase mpaB/mpaB'/Rubber oxygenase catalytic domain-containing protein</fullName>
    </recommendedName>
</protein>
<name>A0A5Q5BF83_MYCSS</name>
<dbReference type="AlphaFoldDB" id="A0A5Q5BF83"/>
<feature type="domain" description="ER-bound oxygenase mpaB/mpaB'/Rubber oxygenase catalytic" evidence="1">
    <location>
        <begin position="20"/>
        <end position="257"/>
    </location>
</feature>
<organism evidence="2">
    <name type="scientific">Mycobacterium sp. (strain MCS)</name>
    <dbReference type="NCBI Taxonomy" id="164756"/>
    <lineage>
        <taxon>Bacteria</taxon>
        <taxon>Bacillati</taxon>
        <taxon>Actinomycetota</taxon>
        <taxon>Actinomycetes</taxon>
        <taxon>Mycobacteriales</taxon>
        <taxon>Mycobacteriaceae</taxon>
        <taxon>Mycobacterium</taxon>
    </lineage>
</organism>
<dbReference type="KEGG" id="mmc:Mmcs_0734"/>
<evidence type="ECO:0000259" key="1">
    <source>
        <dbReference type="Pfam" id="PF09995"/>
    </source>
</evidence>
<proteinExistence type="predicted"/>
<reference evidence="2" key="1">
    <citation type="submission" date="2006-06" db="EMBL/GenBank/DDBJ databases">
        <title>Complete sequence of chromosome of Mycobacterium sp. MCS.</title>
        <authorList>
            <consortium name="US DOE Joint Genome Institute"/>
            <person name="Copeland A."/>
            <person name="Lucas S."/>
            <person name="Lapidus A."/>
            <person name="Barry K."/>
            <person name="Detter J.C."/>
            <person name="Glavina del Rio T."/>
            <person name="Hammon N."/>
            <person name="Israni S."/>
            <person name="Dalin E."/>
            <person name="Tice H."/>
            <person name="Pitluck S."/>
            <person name="Martinez M."/>
            <person name="Schmutz J."/>
            <person name="Larimer F."/>
            <person name="Land M."/>
            <person name="Hauser L."/>
            <person name="Kyrpides N."/>
            <person name="Kim E."/>
            <person name="Miller C.D."/>
            <person name="Hughes J.E."/>
            <person name="Anderson A.J."/>
            <person name="Sims R.C."/>
            <person name="Richardson P."/>
        </authorList>
    </citation>
    <scope>NUCLEOTIDE SEQUENCE [LARGE SCALE GENOMIC DNA]</scope>
    <source>
        <strain evidence="2">MCS</strain>
    </source>
</reference>
<dbReference type="InterPro" id="IPR018713">
    <property type="entry name" value="MPAB/Lcp_cat_dom"/>
</dbReference>
<dbReference type="GO" id="GO:0016491">
    <property type="term" value="F:oxidoreductase activity"/>
    <property type="evidence" value="ECO:0007669"/>
    <property type="project" value="InterPro"/>
</dbReference>
<evidence type="ECO:0000313" key="2">
    <source>
        <dbReference type="EMBL" id="ABG06854.1"/>
    </source>
</evidence>
<sequence>MTRQLEQQVELVEPDSLLGRIAGQWTYLPMNGAAFMMQGMHPVIGDITQKYSVALTDPAGRAVRSLDSVQQWIFGGQAAIEEGNRLRRLHQPLQMKDADGKHISALNPDAYAWVIATAYVTTVSAAPLLLGRPFTEAELDELWRDSVRVAKIVQVPMSHFPQTREEYAAYFEKMVAETLVAHPYILEILTEMRKGQVPPTLPAPARWALRKALRPVFAATYLTTVGVMEPEVRDILGITWTDRDQRKLEKTWRFIRTAYRLLPERISYTPLAYHARRHHEVIQKMRRRELKSFV</sequence>
<dbReference type="Pfam" id="PF09995">
    <property type="entry name" value="MPAB_Lcp_cat"/>
    <property type="match status" value="1"/>
</dbReference>
<gene>
    <name evidence="2" type="ordered locus">Mmcs_0734</name>
</gene>
<dbReference type="PANTHER" id="PTHR36151:SF3">
    <property type="entry name" value="ER-BOUND OXYGENASE MPAB_MPAB'_RUBBER OXYGENASE CATALYTIC DOMAIN-CONTAINING PROTEIN"/>
    <property type="match status" value="1"/>
</dbReference>